<dbReference type="GO" id="GO:1990165">
    <property type="term" value="F:single-strand break-containing DNA binding"/>
    <property type="evidence" value="ECO:0007669"/>
    <property type="project" value="TreeGrafter"/>
</dbReference>
<dbReference type="GO" id="GO:0005634">
    <property type="term" value="C:nucleus"/>
    <property type="evidence" value="ECO:0007669"/>
    <property type="project" value="UniProtKB-SubCell"/>
</dbReference>
<dbReference type="Pfam" id="PF11969">
    <property type="entry name" value="DcpS_C"/>
    <property type="match status" value="1"/>
</dbReference>
<evidence type="ECO:0000259" key="10">
    <source>
        <dbReference type="PROSITE" id="PS51084"/>
    </source>
</evidence>
<dbReference type="OMA" id="CLKTKYH"/>
<dbReference type="FunCoup" id="A0A1X7UPR7">
    <property type="interactions" value="426"/>
</dbReference>
<organism evidence="11">
    <name type="scientific">Amphimedon queenslandica</name>
    <name type="common">Sponge</name>
    <dbReference type="NCBI Taxonomy" id="400682"/>
    <lineage>
        <taxon>Eukaryota</taxon>
        <taxon>Metazoa</taxon>
        <taxon>Porifera</taxon>
        <taxon>Demospongiae</taxon>
        <taxon>Heteroscleromorpha</taxon>
        <taxon>Haplosclerida</taxon>
        <taxon>Niphatidae</taxon>
        <taxon>Amphimedon</taxon>
    </lineage>
</organism>
<keyword evidence="7" id="KW-0539">Nucleus</keyword>
<feature type="domain" description="HIT" evidence="10">
    <location>
        <begin position="36"/>
        <end position="147"/>
    </location>
</feature>
<evidence type="ECO:0000256" key="3">
    <source>
        <dbReference type="ARBA" id="ARBA00022763"/>
    </source>
</evidence>
<keyword evidence="5" id="KW-0238">DNA-binding</keyword>
<keyword evidence="3" id="KW-0227">DNA damage</keyword>
<evidence type="ECO:0000256" key="4">
    <source>
        <dbReference type="ARBA" id="ARBA00022833"/>
    </source>
</evidence>
<evidence type="ECO:0000256" key="2">
    <source>
        <dbReference type="ARBA" id="ARBA00022723"/>
    </source>
</evidence>
<reference evidence="12" key="1">
    <citation type="journal article" date="2010" name="Nature">
        <title>The Amphimedon queenslandica genome and the evolution of animal complexity.</title>
        <authorList>
            <person name="Srivastava M."/>
            <person name="Simakov O."/>
            <person name="Chapman J."/>
            <person name="Fahey B."/>
            <person name="Gauthier M.E."/>
            <person name="Mitros T."/>
            <person name="Richards G.S."/>
            <person name="Conaco C."/>
            <person name="Dacre M."/>
            <person name="Hellsten U."/>
            <person name="Larroux C."/>
            <person name="Putnam N.H."/>
            <person name="Stanke M."/>
            <person name="Adamska M."/>
            <person name="Darling A."/>
            <person name="Degnan S.M."/>
            <person name="Oakley T.H."/>
            <person name="Plachetzki D.C."/>
            <person name="Zhai Y."/>
            <person name="Adamski M."/>
            <person name="Calcino A."/>
            <person name="Cummins S.F."/>
            <person name="Goodstein D.M."/>
            <person name="Harris C."/>
            <person name="Jackson D.J."/>
            <person name="Leys S.P."/>
            <person name="Shu S."/>
            <person name="Woodcroft B.J."/>
            <person name="Vervoort M."/>
            <person name="Kosik K.S."/>
            <person name="Manning G."/>
            <person name="Degnan B.M."/>
            <person name="Rokhsar D.S."/>
        </authorList>
    </citation>
    <scope>NUCLEOTIDE SEQUENCE [LARGE SCALE GENOMIC DNA]</scope>
</reference>
<feature type="compositionally biased region" description="Basic residues" evidence="9">
    <location>
        <begin position="21"/>
        <end position="32"/>
    </location>
</feature>
<evidence type="ECO:0000313" key="11">
    <source>
        <dbReference type="EnsemblMetazoa" id="Aqu2.1.29407_001"/>
    </source>
</evidence>
<dbReference type="InterPro" id="IPR036265">
    <property type="entry name" value="HIT-like_sf"/>
</dbReference>
<evidence type="ECO:0000256" key="6">
    <source>
        <dbReference type="ARBA" id="ARBA00023204"/>
    </source>
</evidence>
<proteinExistence type="predicted"/>
<evidence type="ECO:0000313" key="12">
    <source>
        <dbReference type="Proteomes" id="UP000007879"/>
    </source>
</evidence>
<dbReference type="PROSITE" id="PS51084">
    <property type="entry name" value="HIT_2"/>
    <property type="match status" value="1"/>
</dbReference>
<dbReference type="GO" id="GO:0003697">
    <property type="term" value="F:single-stranded DNA binding"/>
    <property type="evidence" value="ECO:0007669"/>
    <property type="project" value="TreeGrafter"/>
</dbReference>
<dbReference type="Gene3D" id="3.30.428.10">
    <property type="entry name" value="HIT-like"/>
    <property type="match status" value="1"/>
</dbReference>
<reference evidence="11" key="2">
    <citation type="submission" date="2017-05" db="UniProtKB">
        <authorList>
            <consortium name="EnsemblMetazoa"/>
        </authorList>
    </citation>
    <scope>IDENTIFICATION</scope>
</reference>
<dbReference type="SUPFAM" id="SSF54197">
    <property type="entry name" value="HIT-like"/>
    <property type="match status" value="1"/>
</dbReference>
<dbReference type="eggNOG" id="KOG0562">
    <property type="taxonomic scope" value="Eukaryota"/>
</dbReference>
<evidence type="ECO:0000256" key="7">
    <source>
        <dbReference type="ARBA" id="ARBA00023242"/>
    </source>
</evidence>
<dbReference type="EnsemblMetazoa" id="Aqu2.1.29407_001">
    <property type="protein sequence ID" value="Aqu2.1.29407_001"/>
    <property type="gene ID" value="Aqu2.1.29407"/>
</dbReference>
<dbReference type="STRING" id="400682.A0A1X7UPR7"/>
<dbReference type="GO" id="GO:0003725">
    <property type="term" value="F:double-stranded RNA binding"/>
    <property type="evidence" value="ECO:0007669"/>
    <property type="project" value="TreeGrafter"/>
</dbReference>
<dbReference type="GO" id="GO:0033699">
    <property type="term" value="F:DNA 5'-adenosine monophosphate hydrolase activity"/>
    <property type="evidence" value="ECO:0007669"/>
    <property type="project" value="TreeGrafter"/>
</dbReference>
<comment type="caution">
    <text evidence="8">Lacks conserved residue(s) required for the propagation of feature annotation.</text>
</comment>
<dbReference type="PANTHER" id="PTHR12486">
    <property type="entry name" value="APRATAXIN-RELATED"/>
    <property type="match status" value="1"/>
</dbReference>
<keyword evidence="12" id="KW-1185">Reference proteome</keyword>
<accession>A0A1X7UPR7</accession>
<dbReference type="PANTHER" id="PTHR12486:SF4">
    <property type="entry name" value="APRATAXIN"/>
    <property type="match status" value="1"/>
</dbReference>
<keyword evidence="6" id="KW-0234">DNA repair</keyword>
<dbReference type="InParanoid" id="A0A1X7UPR7"/>
<dbReference type="InterPro" id="IPR032566">
    <property type="entry name" value="Znf-C2HE"/>
</dbReference>
<keyword evidence="4" id="KW-0862">Zinc</keyword>
<dbReference type="GO" id="GO:0000012">
    <property type="term" value="P:single strand break repair"/>
    <property type="evidence" value="ECO:0007669"/>
    <property type="project" value="TreeGrafter"/>
</dbReference>
<feature type="region of interest" description="Disordered" evidence="9">
    <location>
        <begin position="1"/>
        <end position="44"/>
    </location>
</feature>
<evidence type="ECO:0000256" key="8">
    <source>
        <dbReference type="PROSITE-ProRule" id="PRU00464"/>
    </source>
</evidence>
<dbReference type="GO" id="GO:0046872">
    <property type="term" value="F:metal ion binding"/>
    <property type="evidence" value="ECO:0007669"/>
    <property type="project" value="UniProtKB-KW"/>
</dbReference>
<dbReference type="Proteomes" id="UP000007879">
    <property type="component" value="Unassembled WGS sequence"/>
</dbReference>
<sequence>MAKRYFSSSDEEDLATDSKHAPLKSKTKRKPTGHWSQGLLKSMENPDTVVKSDEKCVMINDMYPKARHHYLILPRENISGISSLGKQNLELLHHLLKFGQDYVKTEHSNDDTLIPDYPQFKYGYHAIPSMNRLHMHVISCDFDSPSLKNKKHWNSFTTDFFIDAARLIKMVEEKGRVVIDKEYYESLLKKNLSCHVCRREQRNMPTLKSHIRTHFKK</sequence>
<dbReference type="OrthoDB" id="3512845at2759"/>
<keyword evidence="2" id="KW-0479">Metal-binding</keyword>
<evidence type="ECO:0000256" key="9">
    <source>
        <dbReference type="SAM" id="MobiDB-lite"/>
    </source>
</evidence>
<dbReference type="FunFam" id="3.30.428.10:FF:000004">
    <property type="entry name" value="aprataxin isoform X2"/>
    <property type="match status" value="1"/>
</dbReference>
<gene>
    <name evidence="11" type="primary">100640625</name>
</gene>
<dbReference type="AlphaFoldDB" id="A0A1X7UPR7"/>
<evidence type="ECO:0000256" key="5">
    <source>
        <dbReference type="ARBA" id="ARBA00023125"/>
    </source>
</evidence>
<dbReference type="KEGG" id="aqu:100640625"/>
<dbReference type="InterPro" id="IPR011146">
    <property type="entry name" value="HIT-like"/>
</dbReference>
<protein>
    <recommendedName>
        <fullName evidence="10">HIT domain-containing protein</fullName>
    </recommendedName>
</protein>
<comment type="subcellular location">
    <subcellularLocation>
        <location evidence="1">Nucleus</location>
    </subcellularLocation>
</comment>
<name>A0A1X7UPR7_AMPQE</name>
<dbReference type="EnsemblMetazoa" id="XM_003387162.3">
    <property type="protein sequence ID" value="XP_003387210.3"/>
    <property type="gene ID" value="LOC100640625"/>
</dbReference>
<dbReference type="Pfam" id="PF16278">
    <property type="entry name" value="zf-C2HE"/>
    <property type="match status" value="1"/>
</dbReference>
<dbReference type="GO" id="GO:0030983">
    <property type="term" value="F:mismatched DNA binding"/>
    <property type="evidence" value="ECO:0007669"/>
    <property type="project" value="TreeGrafter"/>
</dbReference>
<evidence type="ECO:0000256" key="1">
    <source>
        <dbReference type="ARBA" id="ARBA00004123"/>
    </source>
</evidence>